<gene>
    <name evidence="1" type="ORF">BpHYR1_047526</name>
</gene>
<evidence type="ECO:0000313" key="2">
    <source>
        <dbReference type="Proteomes" id="UP000276133"/>
    </source>
</evidence>
<dbReference type="EMBL" id="REGN01000200">
    <property type="protein sequence ID" value="RNA43622.1"/>
    <property type="molecule type" value="Genomic_DNA"/>
</dbReference>
<comment type="caution">
    <text evidence="1">The sequence shown here is derived from an EMBL/GenBank/DDBJ whole genome shotgun (WGS) entry which is preliminary data.</text>
</comment>
<keyword evidence="2" id="KW-1185">Reference proteome</keyword>
<sequence>MNKKYICKNIIACREKGLEWHSNSKDAKIEKKEYTVSFVVSTGGNSAIPDQIEVQNVSSESDLDEQENLVPIVNTLKKRGRPWFKI</sequence>
<proteinExistence type="predicted"/>
<protein>
    <submittedName>
        <fullName evidence="1">Uncharacterized protein</fullName>
    </submittedName>
</protein>
<dbReference type="AlphaFoldDB" id="A0A3M7T6G9"/>
<reference evidence="1 2" key="1">
    <citation type="journal article" date="2018" name="Sci. Rep.">
        <title>Genomic signatures of local adaptation to the degree of environmental predictability in rotifers.</title>
        <authorList>
            <person name="Franch-Gras L."/>
            <person name="Hahn C."/>
            <person name="Garcia-Roger E.M."/>
            <person name="Carmona M.J."/>
            <person name="Serra M."/>
            <person name="Gomez A."/>
        </authorList>
    </citation>
    <scope>NUCLEOTIDE SEQUENCE [LARGE SCALE GENOMIC DNA]</scope>
    <source>
        <strain evidence="1">HYR1</strain>
    </source>
</reference>
<accession>A0A3M7T6G9</accession>
<name>A0A3M7T6G9_BRAPC</name>
<dbReference type="Proteomes" id="UP000276133">
    <property type="component" value="Unassembled WGS sequence"/>
</dbReference>
<evidence type="ECO:0000313" key="1">
    <source>
        <dbReference type="EMBL" id="RNA43622.1"/>
    </source>
</evidence>
<organism evidence="1 2">
    <name type="scientific">Brachionus plicatilis</name>
    <name type="common">Marine rotifer</name>
    <name type="synonym">Brachionus muelleri</name>
    <dbReference type="NCBI Taxonomy" id="10195"/>
    <lineage>
        <taxon>Eukaryota</taxon>
        <taxon>Metazoa</taxon>
        <taxon>Spiralia</taxon>
        <taxon>Gnathifera</taxon>
        <taxon>Rotifera</taxon>
        <taxon>Eurotatoria</taxon>
        <taxon>Monogononta</taxon>
        <taxon>Pseudotrocha</taxon>
        <taxon>Ploima</taxon>
        <taxon>Brachionidae</taxon>
        <taxon>Brachionus</taxon>
    </lineage>
</organism>